<dbReference type="Gene3D" id="3.30.420.10">
    <property type="entry name" value="Ribonuclease H-like superfamily/Ribonuclease H"/>
    <property type="match status" value="1"/>
</dbReference>
<dbReference type="InterPro" id="IPR036397">
    <property type="entry name" value="RNaseH_sf"/>
</dbReference>
<dbReference type="Proteomes" id="UP000199382">
    <property type="component" value="Unassembled WGS sequence"/>
</dbReference>
<evidence type="ECO:0000313" key="3">
    <source>
        <dbReference type="Proteomes" id="UP000199382"/>
    </source>
</evidence>
<accession>A0A1G8X8R5</accession>
<protein>
    <submittedName>
        <fullName evidence="2">Integrase core domain-containing protein</fullName>
    </submittedName>
</protein>
<dbReference type="InterPro" id="IPR012337">
    <property type="entry name" value="RNaseH-like_sf"/>
</dbReference>
<organism evidence="2 3">
    <name type="scientific">Aliiruegeria lutimaris</name>
    <dbReference type="NCBI Taxonomy" id="571298"/>
    <lineage>
        <taxon>Bacteria</taxon>
        <taxon>Pseudomonadati</taxon>
        <taxon>Pseudomonadota</taxon>
        <taxon>Alphaproteobacteria</taxon>
        <taxon>Rhodobacterales</taxon>
        <taxon>Roseobacteraceae</taxon>
        <taxon>Aliiruegeria</taxon>
    </lineage>
</organism>
<feature type="domain" description="Integrase catalytic" evidence="1">
    <location>
        <begin position="23"/>
        <end position="67"/>
    </location>
</feature>
<evidence type="ECO:0000259" key="1">
    <source>
        <dbReference type="Pfam" id="PF13683"/>
    </source>
</evidence>
<dbReference type="GO" id="GO:0003676">
    <property type="term" value="F:nucleic acid binding"/>
    <property type="evidence" value="ECO:0007669"/>
    <property type="project" value="InterPro"/>
</dbReference>
<sequence>MGPNLDTIAQIYPIWSPNGNNRLTKPNHPWTNGQVERMNRTIKDTTVKRYHYDSHDQLRGHLADFLDA</sequence>
<evidence type="ECO:0000313" key="2">
    <source>
        <dbReference type="EMBL" id="SDJ86245.1"/>
    </source>
</evidence>
<dbReference type="GO" id="GO:0015074">
    <property type="term" value="P:DNA integration"/>
    <property type="evidence" value="ECO:0007669"/>
    <property type="project" value="InterPro"/>
</dbReference>
<dbReference type="AlphaFoldDB" id="A0A1G8X8R5"/>
<reference evidence="2 3" key="1">
    <citation type="submission" date="2016-10" db="EMBL/GenBank/DDBJ databases">
        <authorList>
            <person name="de Groot N.N."/>
        </authorList>
    </citation>
    <scope>NUCLEOTIDE SEQUENCE [LARGE SCALE GENOMIC DNA]</scope>
    <source>
        <strain evidence="2 3">DSM 25294</strain>
    </source>
</reference>
<dbReference type="Pfam" id="PF13683">
    <property type="entry name" value="rve_3"/>
    <property type="match status" value="1"/>
</dbReference>
<gene>
    <name evidence="2" type="ORF">SAMN04488026_102575</name>
</gene>
<dbReference type="SUPFAM" id="SSF53098">
    <property type="entry name" value="Ribonuclease H-like"/>
    <property type="match status" value="1"/>
</dbReference>
<name>A0A1G8X8R5_9RHOB</name>
<keyword evidence="3" id="KW-1185">Reference proteome</keyword>
<proteinExistence type="predicted"/>
<dbReference type="EMBL" id="FNEK01000025">
    <property type="protein sequence ID" value="SDJ86245.1"/>
    <property type="molecule type" value="Genomic_DNA"/>
</dbReference>
<dbReference type="InterPro" id="IPR001584">
    <property type="entry name" value="Integrase_cat-core"/>
</dbReference>